<accession>A0ABY8W1B0</accession>
<feature type="binding site" evidence="7">
    <location>
        <position position="254"/>
    </location>
    <ligand>
        <name>pyridoxal 5'-phosphate</name>
        <dbReference type="ChEBI" id="CHEBI:597326"/>
    </ligand>
</feature>
<dbReference type="InterPro" id="IPR005815">
    <property type="entry name" value="BioA"/>
</dbReference>
<dbReference type="EMBL" id="CP126981">
    <property type="protein sequence ID" value="WIM88767.1"/>
    <property type="molecule type" value="Genomic_DNA"/>
</dbReference>
<dbReference type="PROSITE" id="PS00600">
    <property type="entry name" value="AA_TRANSFER_CLASS_3"/>
    <property type="match status" value="1"/>
</dbReference>
<feature type="binding site" evidence="7">
    <location>
        <position position="400"/>
    </location>
    <ligand>
        <name>substrate</name>
    </ligand>
</feature>
<evidence type="ECO:0000256" key="4">
    <source>
        <dbReference type="ARBA" id="ARBA00022691"/>
    </source>
</evidence>
<dbReference type="HAMAP" id="MF_00834">
    <property type="entry name" value="BioA"/>
    <property type="match status" value="1"/>
</dbReference>
<sequence>MTSGAAELTPEQVIAIDAAHLWHPYSTIGAEAIPPVVAVAARGVWLTLVRDGQQMQAIDAMSSWWTAVHGHGHPALDAAMTRQLATMNHVMFGGLTHEPAARLAQLLVEITPAGLETVFFSDSGSVSVEVAVKMALQYWRSRGLPGKHRLMTWRGGYHGDTFTPMSVCDPDGGMHSLWSDVLTHQVFAPQVPSAYDPAYVAAFESQLAEHADELAAVVVEPVVQGAGGMRFHDPRYLTDLRDICRRHDVLLIFDEIATGFGRTGALFAADHAGVSPDIMCVGKALTGGYLSLAATLCTTDVAHTISGGEAGALMHGPTFMANPLACAVSAAAVELLLGQDWRSTVAEIRAGLVAGLEPARDLPGVTDVRVCGAIGVIECDRPVDLGVATPAALDRGVWLRPFRNLVYAMPPFICTPEQITQVTSAMVEVARLTGTRRL</sequence>
<feature type="binding site" evidence="7">
    <location>
        <begin position="124"/>
        <end position="125"/>
    </location>
    <ligand>
        <name>pyridoxal 5'-phosphate</name>
        <dbReference type="ChEBI" id="CHEBI:597326"/>
    </ligand>
</feature>
<evidence type="ECO:0000313" key="9">
    <source>
        <dbReference type="Proteomes" id="UP001236585"/>
    </source>
</evidence>
<feature type="binding site" evidence="7">
    <location>
        <position position="157"/>
    </location>
    <ligand>
        <name>substrate</name>
    </ligand>
</feature>
<dbReference type="Pfam" id="PF00202">
    <property type="entry name" value="Aminotran_3"/>
    <property type="match status" value="1"/>
</dbReference>
<feature type="binding site" evidence="7">
    <location>
        <position position="283"/>
    </location>
    <ligand>
        <name>substrate</name>
    </ligand>
</feature>
<dbReference type="CDD" id="cd00610">
    <property type="entry name" value="OAT_like"/>
    <property type="match status" value="1"/>
</dbReference>
<keyword evidence="6 7" id="KW-0663">Pyridoxal phosphate</keyword>
<dbReference type="Gene3D" id="3.90.1150.10">
    <property type="entry name" value="Aspartate Aminotransferase, domain 1"/>
    <property type="match status" value="1"/>
</dbReference>
<comment type="pathway">
    <text evidence="7">Cofactor biosynthesis; biotin biosynthesis; 7,8-diaminononanoate from 8-amino-7-oxononanoate (SAM route): step 1/1.</text>
</comment>
<dbReference type="SUPFAM" id="SSF53383">
    <property type="entry name" value="PLP-dependent transferases"/>
    <property type="match status" value="1"/>
</dbReference>
<comment type="function">
    <text evidence="7">Catalyzes the transfer of the alpha-amino group from S-adenosyl-L-methionine (SAM) to 7-keto-8-aminopelargonic acid (KAPA) to form 7,8-diaminopelargonic acid (DAPA). It is the only aminotransferase known to utilize SAM as an amino donor.</text>
</comment>
<keyword evidence="9" id="KW-1185">Reference proteome</keyword>
<comment type="catalytic activity">
    <reaction evidence="7">
        <text>(8S)-8-amino-7-oxononanoate + S-adenosyl-L-methionine = S-adenosyl-4-methylsulfanyl-2-oxobutanoate + (7R,8S)-7,8-diammoniononanoate</text>
        <dbReference type="Rhea" id="RHEA:16861"/>
        <dbReference type="ChEBI" id="CHEBI:16490"/>
        <dbReference type="ChEBI" id="CHEBI:59789"/>
        <dbReference type="ChEBI" id="CHEBI:149468"/>
        <dbReference type="ChEBI" id="CHEBI:149469"/>
        <dbReference type="EC" id="2.6.1.62"/>
    </reaction>
</comment>
<name>A0ABY8W1B0_9MYCO</name>
<dbReference type="PANTHER" id="PTHR42684:SF17">
    <property type="entry name" value="ADENOSYLMETHIONINE-8-AMINO-7-OXONONANOATE AMINOTRANSFERASE"/>
    <property type="match status" value="1"/>
</dbReference>
<keyword evidence="3 7" id="KW-0808">Transferase</keyword>
<evidence type="ECO:0000256" key="1">
    <source>
        <dbReference type="ARBA" id="ARBA00001933"/>
    </source>
</evidence>
<comment type="cofactor">
    <cofactor evidence="1 7">
        <name>pyridoxal 5'-phosphate</name>
        <dbReference type="ChEBI" id="CHEBI:597326"/>
    </cofactor>
</comment>
<evidence type="ECO:0000256" key="5">
    <source>
        <dbReference type="ARBA" id="ARBA00022756"/>
    </source>
</evidence>
<dbReference type="PANTHER" id="PTHR42684">
    <property type="entry name" value="ADENOSYLMETHIONINE-8-AMINO-7-OXONONANOATE AMINOTRANSFERASE"/>
    <property type="match status" value="1"/>
</dbReference>
<keyword evidence="4 7" id="KW-0949">S-adenosyl-L-methionine</keyword>
<evidence type="ECO:0000313" key="8">
    <source>
        <dbReference type="EMBL" id="WIM88767.1"/>
    </source>
</evidence>
<dbReference type="Proteomes" id="UP001236585">
    <property type="component" value="Chromosome"/>
</dbReference>
<evidence type="ECO:0000256" key="7">
    <source>
        <dbReference type="HAMAP-Rule" id="MF_00834"/>
    </source>
</evidence>
<evidence type="ECO:0000256" key="3">
    <source>
        <dbReference type="ARBA" id="ARBA00022679"/>
    </source>
</evidence>
<dbReference type="InterPro" id="IPR049704">
    <property type="entry name" value="Aminotrans_3_PPA_site"/>
</dbReference>
<dbReference type="InterPro" id="IPR015421">
    <property type="entry name" value="PyrdxlP-dep_Trfase_major"/>
</dbReference>
<dbReference type="NCBIfam" id="NF004624">
    <property type="entry name" value="PRK05964.1"/>
    <property type="match status" value="1"/>
</dbReference>
<feature type="binding site" evidence="7">
    <location>
        <begin position="317"/>
        <end position="318"/>
    </location>
    <ligand>
        <name>pyridoxal 5'-phosphate</name>
        <dbReference type="ChEBI" id="CHEBI:597326"/>
    </ligand>
</feature>
<dbReference type="InterPro" id="IPR015422">
    <property type="entry name" value="PyrdxlP-dep_Trfase_small"/>
</dbReference>
<dbReference type="NCBIfam" id="TIGR00508">
    <property type="entry name" value="bioA"/>
    <property type="match status" value="1"/>
</dbReference>
<organism evidence="8 9">
    <name type="scientific">Candidatus Mycobacterium wuenschmannii</name>
    <dbReference type="NCBI Taxonomy" id="3027808"/>
    <lineage>
        <taxon>Bacteria</taxon>
        <taxon>Bacillati</taxon>
        <taxon>Actinomycetota</taxon>
        <taxon>Actinomycetes</taxon>
        <taxon>Mycobacteriales</taxon>
        <taxon>Mycobacteriaceae</taxon>
        <taxon>Mycobacterium</taxon>
    </lineage>
</organism>
<dbReference type="InterPro" id="IPR005814">
    <property type="entry name" value="Aminotrans_3"/>
</dbReference>
<feature type="site" description="Participates in the substrate recognition with KAPA and in a stacking interaction with the adenine ring of SAM" evidence="7">
    <location>
        <position position="25"/>
    </location>
</feature>
<dbReference type="EC" id="2.6.1.62" evidence="7"/>
<comment type="subcellular location">
    <subcellularLocation>
        <location evidence="7">Cytoplasm</location>
    </subcellularLocation>
</comment>
<feature type="binding site" evidence="7">
    <location>
        <position position="316"/>
    </location>
    <ligand>
        <name>substrate</name>
    </ligand>
</feature>
<keyword evidence="5 7" id="KW-0093">Biotin biosynthesis</keyword>
<protein>
    <recommendedName>
        <fullName evidence="7">Adenosylmethionine-8-amino-7-oxononanoate aminotransferase</fullName>
        <ecNumber evidence="7">2.6.1.62</ecNumber>
    </recommendedName>
    <alternativeName>
        <fullName evidence="7">7,8-diamino-pelargonic acid aminotransferase</fullName>
        <shortName evidence="7">DAPA AT</shortName>
        <shortName evidence="7">DAPA aminotransferase</shortName>
    </alternativeName>
    <alternativeName>
        <fullName evidence="7">7,8-diaminononanoate synthase</fullName>
        <shortName evidence="7">DANS</shortName>
    </alternativeName>
    <alternativeName>
        <fullName evidence="7">Diaminopelargonic acid synthase</fullName>
    </alternativeName>
</protein>
<proteinExistence type="inferred from homology"/>
<reference evidence="8 9" key="1">
    <citation type="journal article" date="2023" name="Microbiol. Resour. Announc.">
        <title>Complete Genome Sequence of Mycobacterium wuenschmanii, a novel Nontuberculous Mycobacterium Isolated from a captive population of Amazon Milk Frogs.</title>
        <authorList>
            <person name="Hicks J."/>
            <person name="Zeineldin M."/>
            <person name="Ward H."/>
            <person name="Wuenschmann A."/>
            <person name="Camp P."/>
            <person name="Farrell D."/>
            <person name="Lehman K."/>
            <person name="Thacker T."/>
            <person name="Cuthbert E."/>
        </authorList>
    </citation>
    <scope>NUCLEOTIDE SEQUENCE [LARGE SCALE GENOMIC DNA]</scope>
    <source>
        <strain evidence="8 9">Wuenschmanii</strain>
    </source>
</reference>
<comment type="subunit">
    <text evidence="7">Homodimer.</text>
</comment>
<keyword evidence="7" id="KW-0963">Cytoplasm</keyword>
<feature type="binding site" evidence="7">
    <location>
        <position position="64"/>
    </location>
    <ligand>
        <name>substrate</name>
    </ligand>
</feature>
<keyword evidence="2 7" id="KW-0032">Aminotransferase</keyword>
<comment type="similarity">
    <text evidence="7">Belongs to the class-III pyridoxal-phosphate-dependent aminotransferase family. BioA subfamily.</text>
</comment>
<dbReference type="RefSeq" id="WP_285189111.1">
    <property type="nucleotide sequence ID" value="NZ_CP126981.1"/>
</dbReference>
<feature type="modified residue" description="N6-(pyridoxal phosphate)lysine" evidence="7">
    <location>
        <position position="283"/>
    </location>
</feature>
<gene>
    <name evidence="7" type="primary">bioA</name>
    <name evidence="8" type="ORF">PT015_04550</name>
</gene>
<evidence type="ECO:0000256" key="2">
    <source>
        <dbReference type="ARBA" id="ARBA00022576"/>
    </source>
</evidence>
<dbReference type="InterPro" id="IPR015424">
    <property type="entry name" value="PyrdxlP-dep_Trfase"/>
</dbReference>
<dbReference type="Gene3D" id="3.40.640.10">
    <property type="entry name" value="Type I PLP-dependent aspartate aminotransferase-like (Major domain)"/>
    <property type="match status" value="1"/>
</dbReference>
<dbReference type="GO" id="GO:0004015">
    <property type="term" value="F:adenosylmethionine-8-amino-7-oxononanoate transaminase activity"/>
    <property type="evidence" value="ECO:0007669"/>
    <property type="project" value="UniProtKB-EC"/>
</dbReference>
<evidence type="ECO:0000256" key="6">
    <source>
        <dbReference type="ARBA" id="ARBA00022898"/>
    </source>
</evidence>